<feature type="transmembrane region" description="Helical" evidence="1">
    <location>
        <begin position="166"/>
        <end position="183"/>
    </location>
</feature>
<name>A0A6A1TPK2_NEOGA</name>
<feature type="transmembrane region" description="Helical" evidence="1">
    <location>
        <begin position="139"/>
        <end position="160"/>
    </location>
</feature>
<feature type="transmembrane region" description="Helical" evidence="1">
    <location>
        <begin position="108"/>
        <end position="127"/>
    </location>
</feature>
<dbReference type="InterPro" id="IPR011606">
    <property type="entry name" value="Brnchd-chn_aa_trnsp_permease"/>
</dbReference>
<reference evidence="2 3" key="1">
    <citation type="submission" date="2019-09" db="EMBL/GenBank/DDBJ databases">
        <title>Genome sequencing of Ng87 strain.</title>
        <authorList>
            <person name="Karasev E.S."/>
            <person name="Andronov E."/>
        </authorList>
    </citation>
    <scope>NUCLEOTIDE SEQUENCE [LARGE SCALE GENOMIC DNA]</scope>
    <source>
        <strain evidence="2 3">Ng87</strain>
    </source>
</reference>
<sequence length="249" mass="26944">MSPDSDDRSALSWFFTGMRGLLSLPALILLTSIVGFSAFALESGLTRGEAVFMSLAIWALPAQVILIGTMASGANIAACFLAVTLSSIRMMPMVASVVPEMRTRRTPIWLLLILSHFIAITSWVFAITTLRNVPREHRAIYFAGFGVTLTLTGTLVVAVFYDIVSAFPPAVAGVLFFLTPVYFNASIWASARQPVVQIAFVMGVILGPTLALVIPQFDVLCAGLGGGTTAYLIDRARRNRKRAGQETRR</sequence>
<dbReference type="EMBL" id="VZUL01000002">
    <property type="protein sequence ID" value="KAB1086543.1"/>
    <property type="molecule type" value="Genomic_DNA"/>
</dbReference>
<protein>
    <submittedName>
        <fullName evidence="2">AzlC family ABC transporter permease</fullName>
    </submittedName>
</protein>
<feature type="transmembrane region" description="Helical" evidence="1">
    <location>
        <begin position="62"/>
        <end position="88"/>
    </location>
</feature>
<evidence type="ECO:0000256" key="1">
    <source>
        <dbReference type="SAM" id="Phobius"/>
    </source>
</evidence>
<dbReference type="Proteomes" id="UP000386575">
    <property type="component" value="Unassembled WGS sequence"/>
</dbReference>
<accession>A0A6A1TPK2</accession>
<evidence type="ECO:0000313" key="3">
    <source>
        <dbReference type="Proteomes" id="UP000386575"/>
    </source>
</evidence>
<keyword evidence="1" id="KW-0472">Membrane</keyword>
<organism evidence="2 3">
    <name type="scientific">Neorhizobium galegae</name>
    <name type="common">Rhizobium galegae</name>
    <dbReference type="NCBI Taxonomy" id="399"/>
    <lineage>
        <taxon>Bacteria</taxon>
        <taxon>Pseudomonadati</taxon>
        <taxon>Pseudomonadota</taxon>
        <taxon>Alphaproteobacteria</taxon>
        <taxon>Hyphomicrobiales</taxon>
        <taxon>Rhizobiaceae</taxon>
        <taxon>Rhizobium/Agrobacterium group</taxon>
        <taxon>Neorhizobium</taxon>
    </lineage>
</organism>
<dbReference type="RefSeq" id="WP_151042026.1">
    <property type="nucleotide sequence ID" value="NZ_VZUL01000002.1"/>
</dbReference>
<evidence type="ECO:0000313" key="2">
    <source>
        <dbReference type="EMBL" id="KAB1086543.1"/>
    </source>
</evidence>
<dbReference type="AlphaFoldDB" id="A0A6A1TPK2"/>
<keyword evidence="1" id="KW-0812">Transmembrane</keyword>
<keyword evidence="1" id="KW-1133">Transmembrane helix</keyword>
<proteinExistence type="predicted"/>
<comment type="caution">
    <text evidence="2">The sequence shown here is derived from an EMBL/GenBank/DDBJ whole genome shotgun (WGS) entry which is preliminary data.</text>
</comment>
<feature type="transmembrane region" description="Helical" evidence="1">
    <location>
        <begin position="195"/>
        <end position="211"/>
    </location>
</feature>
<gene>
    <name evidence="2" type="ORF">F4V91_08965</name>
</gene>
<dbReference type="Pfam" id="PF03591">
    <property type="entry name" value="AzlC"/>
    <property type="match status" value="1"/>
</dbReference>
<feature type="transmembrane region" description="Helical" evidence="1">
    <location>
        <begin position="20"/>
        <end position="41"/>
    </location>
</feature>